<name>A0ABT7EZG2_9RHOB</name>
<dbReference type="Pfam" id="PF11102">
    <property type="entry name" value="YjbF"/>
    <property type="match status" value="1"/>
</dbReference>
<dbReference type="Gene3D" id="2.40.360.10">
    <property type="entry name" value="YmcC-like"/>
    <property type="match status" value="1"/>
</dbReference>
<evidence type="ECO:0000313" key="2">
    <source>
        <dbReference type="EMBL" id="MDK3017754.1"/>
    </source>
</evidence>
<dbReference type="EMBL" id="JASNJD010000005">
    <property type="protein sequence ID" value="MDK3017754.1"/>
    <property type="molecule type" value="Genomic_DNA"/>
</dbReference>
<dbReference type="Proteomes" id="UP001243757">
    <property type="component" value="Unassembled WGS sequence"/>
</dbReference>
<feature type="chain" id="PRO_5045604964" evidence="1">
    <location>
        <begin position="22"/>
        <end position="197"/>
    </location>
</feature>
<keyword evidence="3" id="KW-1185">Reference proteome</keyword>
<sequence>MTKWPLILIALLCGCSRPAMPDLRQQITRAQIDAAGQPLLLVEIPALRNAATLAPRSRTGGVTTWRSRDDVSLSFRDGLVVATRRLGDDLMSAEIENSLRLLRGQTDAGYVPRFHSYLDGEYQTLFRSFQCRAGSRRPERIEVMGRPHASTRIEEECRGPDLRFTNIYWRGADGTIWKSRQWISPRVGYAEIERLHR</sequence>
<keyword evidence="1" id="KW-0732">Signal</keyword>
<reference evidence="2 3" key="1">
    <citation type="submission" date="2023-05" db="EMBL/GenBank/DDBJ databases">
        <title>Pseudodonghicola sp. nov.</title>
        <authorList>
            <person name="Huang J."/>
        </authorList>
    </citation>
    <scope>NUCLEOTIDE SEQUENCE [LARGE SCALE GENOMIC DNA]</scope>
    <source>
        <strain evidence="2 3">IC7</strain>
    </source>
</reference>
<dbReference type="SUPFAM" id="SSF159270">
    <property type="entry name" value="YmcC-like"/>
    <property type="match status" value="1"/>
</dbReference>
<evidence type="ECO:0000313" key="3">
    <source>
        <dbReference type="Proteomes" id="UP001243757"/>
    </source>
</evidence>
<keyword evidence="2" id="KW-0449">Lipoprotein</keyword>
<dbReference type="PROSITE" id="PS51257">
    <property type="entry name" value="PROKAR_LIPOPROTEIN"/>
    <property type="match status" value="1"/>
</dbReference>
<dbReference type="InterPro" id="IPR021308">
    <property type="entry name" value="GfcB"/>
</dbReference>
<accession>A0ABT7EZG2</accession>
<evidence type="ECO:0000256" key="1">
    <source>
        <dbReference type="SAM" id="SignalP"/>
    </source>
</evidence>
<gene>
    <name evidence="2" type="ORF">QO033_08700</name>
</gene>
<feature type="signal peptide" evidence="1">
    <location>
        <begin position="1"/>
        <end position="21"/>
    </location>
</feature>
<dbReference type="RefSeq" id="WP_284480570.1">
    <property type="nucleotide sequence ID" value="NZ_JASNJD010000005.1"/>
</dbReference>
<comment type="caution">
    <text evidence="2">The sequence shown here is derived from an EMBL/GenBank/DDBJ whole genome shotgun (WGS) entry which is preliminary data.</text>
</comment>
<organism evidence="2 3">
    <name type="scientific">Pseudodonghicola flavimaris</name>
    <dbReference type="NCBI Taxonomy" id="3050036"/>
    <lineage>
        <taxon>Bacteria</taxon>
        <taxon>Pseudomonadati</taxon>
        <taxon>Pseudomonadota</taxon>
        <taxon>Alphaproteobacteria</taxon>
        <taxon>Rhodobacterales</taxon>
        <taxon>Paracoccaceae</taxon>
        <taxon>Pseudodonghicola</taxon>
    </lineage>
</organism>
<proteinExistence type="predicted"/>
<protein>
    <submittedName>
        <fullName evidence="2">YjbF family lipoprotein</fullName>
    </submittedName>
</protein>
<dbReference type="InterPro" id="IPR023373">
    <property type="entry name" value="YmcC_sf"/>
</dbReference>